<dbReference type="InterPro" id="IPR036291">
    <property type="entry name" value="NAD(P)-bd_dom_sf"/>
</dbReference>
<protein>
    <recommendedName>
        <fullName evidence="12">Bifunctional protein FolD</fullName>
    </recommendedName>
    <domain>
        <recommendedName>
            <fullName evidence="12">Methylenetetrahydrofolate dehydrogenase</fullName>
            <ecNumber evidence="12">1.5.1.5</ecNumber>
        </recommendedName>
    </domain>
    <domain>
        <recommendedName>
            <fullName evidence="12">Methenyltetrahydrofolate cyclohydrolase</fullName>
            <ecNumber evidence="12">3.5.4.9</ecNumber>
        </recommendedName>
    </domain>
</protein>
<dbReference type="FunFam" id="3.40.50.720:FF:000006">
    <property type="entry name" value="Bifunctional protein FolD"/>
    <property type="match status" value="1"/>
</dbReference>
<comment type="similarity">
    <text evidence="12">Belongs to the tetrahydrofolate dehydrogenase/cyclohydrolase family.</text>
</comment>
<evidence type="ECO:0000256" key="10">
    <source>
        <dbReference type="ARBA" id="ARBA00023167"/>
    </source>
</evidence>
<dbReference type="RefSeq" id="WP_183607320.1">
    <property type="nucleotide sequence ID" value="NZ_JACHAZ010000001.1"/>
</dbReference>
<evidence type="ECO:0000313" key="16">
    <source>
        <dbReference type="Proteomes" id="UP000538507"/>
    </source>
</evidence>
<evidence type="ECO:0000256" key="4">
    <source>
        <dbReference type="ARBA" id="ARBA00022605"/>
    </source>
</evidence>
<dbReference type="PANTHER" id="PTHR48099:SF5">
    <property type="entry name" value="C-1-TETRAHYDROFOLATE SYNTHASE, CYTOPLASMIC"/>
    <property type="match status" value="1"/>
</dbReference>
<dbReference type="InterPro" id="IPR046346">
    <property type="entry name" value="Aminoacid_DH-like_N_sf"/>
</dbReference>
<dbReference type="GO" id="GO:0000105">
    <property type="term" value="P:L-histidine biosynthetic process"/>
    <property type="evidence" value="ECO:0007669"/>
    <property type="project" value="UniProtKB-KW"/>
</dbReference>
<dbReference type="EC" id="3.5.4.9" evidence="12"/>
<dbReference type="SUPFAM" id="SSF53223">
    <property type="entry name" value="Aminoacid dehydrogenase-like, N-terminal domain"/>
    <property type="match status" value="1"/>
</dbReference>
<dbReference type="InterPro" id="IPR020630">
    <property type="entry name" value="THF_DH/CycHdrlase_cat_dom"/>
</dbReference>
<evidence type="ECO:0000313" key="15">
    <source>
        <dbReference type="EMBL" id="MBB4290339.1"/>
    </source>
</evidence>
<evidence type="ECO:0000256" key="9">
    <source>
        <dbReference type="ARBA" id="ARBA00023102"/>
    </source>
</evidence>
<dbReference type="PROSITE" id="PS00766">
    <property type="entry name" value="THF_DHG_CYH_1"/>
    <property type="match status" value="1"/>
</dbReference>
<feature type="binding site" evidence="12">
    <location>
        <position position="239"/>
    </location>
    <ligand>
        <name>NADP(+)</name>
        <dbReference type="ChEBI" id="CHEBI:58349"/>
    </ligand>
</feature>
<name>A0AAE2SXA7_RHILE</name>
<dbReference type="EC" id="1.5.1.5" evidence="12"/>
<comment type="function">
    <text evidence="12">Catalyzes the oxidation of 5,10-methylenetetrahydrofolate to 5,10-methenyltetrahydrofolate and then the hydrolysis of 5,10-methenyltetrahydrofolate to 10-formyltetrahydrofolate.</text>
</comment>
<dbReference type="SUPFAM" id="SSF51735">
    <property type="entry name" value="NAD(P)-binding Rossmann-fold domains"/>
    <property type="match status" value="1"/>
</dbReference>
<comment type="subunit">
    <text evidence="2 12">Homodimer.</text>
</comment>
<dbReference type="AlphaFoldDB" id="A0AAE2SXA7"/>
<dbReference type="InterPro" id="IPR020631">
    <property type="entry name" value="THF_DH/CycHdrlase_NAD-bd_dom"/>
</dbReference>
<dbReference type="PANTHER" id="PTHR48099">
    <property type="entry name" value="C-1-TETRAHYDROFOLATE SYNTHASE, CYTOPLASMIC-RELATED"/>
    <property type="match status" value="1"/>
</dbReference>
<dbReference type="GO" id="GO:0004477">
    <property type="term" value="F:methenyltetrahydrofolate cyclohydrolase activity"/>
    <property type="evidence" value="ECO:0007669"/>
    <property type="project" value="UniProtKB-UniRule"/>
</dbReference>
<dbReference type="HAMAP" id="MF_01576">
    <property type="entry name" value="THF_DHG_CYH"/>
    <property type="match status" value="1"/>
</dbReference>
<keyword evidence="11 12" id="KW-0511">Multifunctional enzyme</keyword>
<dbReference type="FunFam" id="3.40.50.10860:FF:000005">
    <property type="entry name" value="C-1-tetrahydrofolate synthase, cytoplasmic, putative"/>
    <property type="match status" value="1"/>
</dbReference>
<dbReference type="InterPro" id="IPR000672">
    <property type="entry name" value="THF_DH/CycHdrlase"/>
</dbReference>
<dbReference type="InterPro" id="IPR020867">
    <property type="entry name" value="THF_DH/CycHdrlase_CS"/>
</dbReference>
<dbReference type="GO" id="GO:0006164">
    <property type="term" value="P:purine nucleotide biosynthetic process"/>
    <property type="evidence" value="ECO:0007669"/>
    <property type="project" value="UniProtKB-KW"/>
</dbReference>
<evidence type="ECO:0000256" key="7">
    <source>
        <dbReference type="ARBA" id="ARBA00022857"/>
    </source>
</evidence>
<comment type="catalytic activity">
    <reaction evidence="12">
        <text>(6R)-5,10-methylene-5,6,7,8-tetrahydrofolate + NADP(+) = (6R)-5,10-methenyltetrahydrofolate + NADPH</text>
        <dbReference type="Rhea" id="RHEA:22812"/>
        <dbReference type="ChEBI" id="CHEBI:15636"/>
        <dbReference type="ChEBI" id="CHEBI:57455"/>
        <dbReference type="ChEBI" id="CHEBI:57783"/>
        <dbReference type="ChEBI" id="CHEBI:58349"/>
        <dbReference type="EC" id="1.5.1.5"/>
    </reaction>
</comment>
<evidence type="ECO:0000256" key="12">
    <source>
        <dbReference type="HAMAP-Rule" id="MF_01576"/>
    </source>
</evidence>
<evidence type="ECO:0000256" key="5">
    <source>
        <dbReference type="ARBA" id="ARBA00022755"/>
    </source>
</evidence>
<dbReference type="PROSITE" id="PS00767">
    <property type="entry name" value="THF_DHG_CYH_2"/>
    <property type="match status" value="1"/>
</dbReference>
<gene>
    <name evidence="12" type="primary">folD</name>
    <name evidence="15" type="ORF">GGE16_002379</name>
</gene>
<keyword evidence="8 12" id="KW-0560">Oxidoreductase</keyword>
<evidence type="ECO:0000256" key="3">
    <source>
        <dbReference type="ARBA" id="ARBA00022563"/>
    </source>
</evidence>
<feature type="binding site" evidence="12">
    <location>
        <begin position="173"/>
        <end position="175"/>
    </location>
    <ligand>
        <name>NADP(+)</name>
        <dbReference type="ChEBI" id="CHEBI:58349"/>
    </ligand>
</feature>
<keyword evidence="7 12" id="KW-0521">NADP</keyword>
<sequence length="306" mass="32479">MGMDRFIRAADIDGKQLATELLERIKTDVEILKAETGVVPGLAVVLVGDDPASAVYVASKHRQTIAAGMKSFEHRLQAGTTQNDLLSLVHRLNVDQQVHGILVQLPLPSHLDPNAVIQAINPDKDVDGFHVSNAGRLATGSPGLVPCTPLGCMMLIKNALGEHLSGSHAVIVGKSNIVGKPMAQMLMNAHCTVTVVHSQTRNTADLCRTADILVVAAGRPGLVRGDWIKPGAVVIDVGINRIQEDGKTKFVGDVAYGEAGHARAITPVPGGVGPMTIACLLSNTLTAFRRHQPWPLLPGNEQGFLR</sequence>
<comment type="catalytic activity">
    <reaction evidence="12">
        <text>(6R)-5,10-methenyltetrahydrofolate + H2O = (6R)-10-formyltetrahydrofolate + H(+)</text>
        <dbReference type="Rhea" id="RHEA:23700"/>
        <dbReference type="ChEBI" id="CHEBI:15377"/>
        <dbReference type="ChEBI" id="CHEBI:15378"/>
        <dbReference type="ChEBI" id="CHEBI:57455"/>
        <dbReference type="ChEBI" id="CHEBI:195366"/>
        <dbReference type="EC" id="3.5.4.9"/>
    </reaction>
</comment>
<dbReference type="NCBIfam" id="NF010783">
    <property type="entry name" value="PRK14186.1"/>
    <property type="match status" value="1"/>
</dbReference>
<keyword evidence="9 12" id="KW-0368">Histidine biosynthesis</keyword>
<dbReference type="Gene3D" id="3.40.50.10860">
    <property type="entry name" value="Leucine Dehydrogenase, chain A, domain 1"/>
    <property type="match status" value="1"/>
</dbReference>
<feature type="domain" description="Tetrahydrofolate dehydrogenase/cyclohydrolase catalytic" evidence="13">
    <location>
        <begin position="12"/>
        <end position="127"/>
    </location>
</feature>
<reference evidence="15 16" key="1">
    <citation type="submission" date="2020-08" db="EMBL/GenBank/DDBJ databases">
        <title>Genomic Encyclopedia of Type Strains, Phase IV (KMG-V): Genome sequencing to study the core and pangenomes of soil and plant-associated prokaryotes.</title>
        <authorList>
            <person name="Whitman W."/>
        </authorList>
    </citation>
    <scope>NUCLEOTIDE SEQUENCE [LARGE SCALE GENOMIC DNA]</scope>
    <source>
        <strain evidence="15 16">SEMIA 415</strain>
    </source>
</reference>
<comment type="pathway">
    <text evidence="1 12">One-carbon metabolism; tetrahydrofolate interconversion.</text>
</comment>
<evidence type="ECO:0000256" key="8">
    <source>
        <dbReference type="ARBA" id="ARBA00023002"/>
    </source>
</evidence>
<evidence type="ECO:0000256" key="2">
    <source>
        <dbReference type="ARBA" id="ARBA00011738"/>
    </source>
</evidence>
<dbReference type="PRINTS" id="PR00085">
    <property type="entry name" value="THFDHDRGNASE"/>
</dbReference>
<evidence type="ECO:0000259" key="14">
    <source>
        <dbReference type="Pfam" id="PF02882"/>
    </source>
</evidence>
<dbReference type="CDD" id="cd01080">
    <property type="entry name" value="NAD_bind_m-THF_DH_Cyclohyd"/>
    <property type="match status" value="1"/>
</dbReference>
<accession>A0AAE2SXA7</accession>
<keyword evidence="4 12" id="KW-0028">Amino-acid biosynthesis</keyword>
<evidence type="ECO:0000256" key="6">
    <source>
        <dbReference type="ARBA" id="ARBA00022801"/>
    </source>
</evidence>
<keyword evidence="5 12" id="KW-0658">Purine biosynthesis</keyword>
<dbReference type="EMBL" id="JACIGO010000002">
    <property type="protein sequence ID" value="MBB4290339.1"/>
    <property type="molecule type" value="Genomic_DNA"/>
</dbReference>
<dbReference type="Pfam" id="PF02882">
    <property type="entry name" value="THF_DHG_CYH_C"/>
    <property type="match status" value="1"/>
</dbReference>
<dbReference type="GO" id="GO:0009086">
    <property type="term" value="P:methionine biosynthetic process"/>
    <property type="evidence" value="ECO:0007669"/>
    <property type="project" value="UniProtKB-KW"/>
</dbReference>
<dbReference type="GO" id="GO:0005829">
    <property type="term" value="C:cytosol"/>
    <property type="evidence" value="ECO:0007669"/>
    <property type="project" value="TreeGrafter"/>
</dbReference>
<comment type="caution">
    <text evidence="12">Lacks conserved residue(s) required for the propagation of feature annotation.</text>
</comment>
<dbReference type="Gene3D" id="3.40.50.720">
    <property type="entry name" value="NAD(P)-binding Rossmann-like Domain"/>
    <property type="match status" value="1"/>
</dbReference>
<evidence type="ECO:0000256" key="1">
    <source>
        <dbReference type="ARBA" id="ARBA00004777"/>
    </source>
</evidence>
<organism evidence="15 16">
    <name type="scientific">Rhizobium leguminosarum</name>
    <dbReference type="NCBI Taxonomy" id="384"/>
    <lineage>
        <taxon>Bacteria</taxon>
        <taxon>Pseudomonadati</taxon>
        <taxon>Pseudomonadota</taxon>
        <taxon>Alphaproteobacteria</taxon>
        <taxon>Hyphomicrobiales</taxon>
        <taxon>Rhizobiaceae</taxon>
        <taxon>Rhizobium/Agrobacterium group</taxon>
        <taxon>Rhizobium</taxon>
    </lineage>
</organism>
<keyword evidence="3 12" id="KW-0554">One-carbon metabolism</keyword>
<keyword evidence="10 12" id="KW-0486">Methionine biosynthesis</keyword>
<comment type="caution">
    <text evidence="15">The sequence shown here is derived from an EMBL/GenBank/DDBJ whole genome shotgun (WGS) entry which is preliminary data.</text>
</comment>
<proteinExistence type="inferred from homology"/>
<dbReference type="Pfam" id="PF00763">
    <property type="entry name" value="THF_DHG_CYH"/>
    <property type="match status" value="1"/>
</dbReference>
<keyword evidence="6 12" id="KW-0378">Hydrolase</keyword>
<dbReference type="GO" id="GO:0004488">
    <property type="term" value="F:methylenetetrahydrofolate dehydrogenase (NADP+) activity"/>
    <property type="evidence" value="ECO:0007669"/>
    <property type="project" value="UniProtKB-UniRule"/>
</dbReference>
<evidence type="ECO:0000259" key="13">
    <source>
        <dbReference type="Pfam" id="PF00763"/>
    </source>
</evidence>
<evidence type="ECO:0000256" key="11">
    <source>
        <dbReference type="ARBA" id="ARBA00023268"/>
    </source>
</evidence>
<dbReference type="GO" id="GO:0035999">
    <property type="term" value="P:tetrahydrofolate interconversion"/>
    <property type="evidence" value="ECO:0007669"/>
    <property type="project" value="UniProtKB-UniRule"/>
</dbReference>
<dbReference type="Proteomes" id="UP000538507">
    <property type="component" value="Unassembled WGS sequence"/>
</dbReference>
<dbReference type="NCBIfam" id="NF010785">
    <property type="entry name" value="PRK14188.1"/>
    <property type="match status" value="1"/>
</dbReference>
<feature type="domain" description="Tetrahydrofolate dehydrogenase/cyclohydrolase NAD(P)-binding" evidence="14">
    <location>
        <begin position="146"/>
        <end position="291"/>
    </location>
</feature>